<dbReference type="Gene3D" id="1.10.287.130">
    <property type="match status" value="1"/>
</dbReference>
<evidence type="ECO:0000256" key="5">
    <source>
        <dbReference type="ARBA" id="ARBA00022679"/>
    </source>
</evidence>
<gene>
    <name evidence="13" type="ORF">Q8A70_22190</name>
</gene>
<evidence type="ECO:0000256" key="3">
    <source>
        <dbReference type="ARBA" id="ARBA00012438"/>
    </source>
</evidence>
<evidence type="ECO:0000256" key="10">
    <source>
        <dbReference type="SAM" id="Phobius"/>
    </source>
</evidence>
<comment type="caution">
    <text evidence="13">The sequence shown here is derived from an EMBL/GenBank/DDBJ whole genome shotgun (WGS) entry which is preliminary data.</text>
</comment>
<dbReference type="PROSITE" id="PS50885">
    <property type="entry name" value="HAMP"/>
    <property type="match status" value="1"/>
</dbReference>
<feature type="domain" description="Histidine kinase" evidence="11">
    <location>
        <begin position="246"/>
        <end position="448"/>
    </location>
</feature>
<keyword evidence="10" id="KW-0812">Transmembrane</keyword>
<dbReference type="InterPro" id="IPR003594">
    <property type="entry name" value="HATPase_dom"/>
</dbReference>
<dbReference type="GO" id="GO:0005524">
    <property type="term" value="F:ATP binding"/>
    <property type="evidence" value="ECO:0007669"/>
    <property type="project" value="UniProtKB-KW"/>
</dbReference>
<dbReference type="Gene3D" id="3.30.565.10">
    <property type="entry name" value="Histidine kinase-like ATPase, C-terminal domain"/>
    <property type="match status" value="1"/>
</dbReference>
<accession>A0ABU0YRS5</accession>
<evidence type="ECO:0000256" key="6">
    <source>
        <dbReference type="ARBA" id="ARBA00022741"/>
    </source>
</evidence>
<evidence type="ECO:0000256" key="8">
    <source>
        <dbReference type="ARBA" id="ARBA00022840"/>
    </source>
</evidence>
<dbReference type="EMBL" id="JAUYVI010000007">
    <property type="protein sequence ID" value="MDQ7250417.1"/>
    <property type="molecule type" value="Genomic_DNA"/>
</dbReference>
<keyword evidence="10" id="KW-1133">Transmembrane helix</keyword>
<evidence type="ECO:0000256" key="2">
    <source>
        <dbReference type="ARBA" id="ARBA00004370"/>
    </source>
</evidence>
<evidence type="ECO:0000256" key="4">
    <source>
        <dbReference type="ARBA" id="ARBA00022553"/>
    </source>
</evidence>
<dbReference type="PRINTS" id="PR00344">
    <property type="entry name" value="BCTRLSENSOR"/>
</dbReference>
<comment type="catalytic activity">
    <reaction evidence="1">
        <text>ATP + protein L-histidine = ADP + protein N-phospho-L-histidine.</text>
        <dbReference type="EC" id="2.7.13.3"/>
    </reaction>
</comment>
<dbReference type="SMART" id="SM00387">
    <property type="entry name" value="HATPase_c"/>
    <property type="match status" value="1"/>
</dbReference>
<keyword evidence="9" id="KW-0175">Coiled coil</keyword>
<protein>
    <recommendedName>
        <fullName evidence="3">histidine kinase</fullName>
        <ecNumber evidence="3">2.7.13.3</ecNumber>
    </recommendedName>
</protein>
<organism evidence="13 14">
    <name type="scientific">Dongia sedimenti</name>
    <dbReference type="NCBI Taxonomy" id="3064282"/>
    <lineage>
        <taxon>Bacteria</taxon>
        <taxon>Pseudomonadati</taxon>
        <taxon>Pseudomonadota</taxon>
        <taxon>Alphaproteobacteria</taxon>
        <taxon>Rhodospirillales</taxon>
        <taxon>Dongiaceae</taxon>
        <taxon>Dongia</taxon>
    </lineage>
</organism>
<feature type="domain" description="HAMP" evidence="12">
    <location>
        <begin position="184"/>
        <end position="238"/>
    </location>
</feature>
<dbReference type="InterPro" id="IPR036890">
    <property type="entry name" value="HATPase_C_sf"/>
</dbReference>
<name>A0ABU0YRS5_9PROT</name>
<keyword evidence="4" id="KW-0597">Phosphoprotein</keyword>
<dbReference type="CDD" id="cd00075">
    <property type="entry name" value="HATPase"/>
    <property type="match status" value="1"/>
</dbReference>
<keyword evidence="7" id="KW-0418">Kinase</keyword>
<keyword evidence="5" id="KW-0808">Transferase</keyword>
<dbReference type="InterPro" id="IPR005467">
    <property type="entry name" value="His_kinase_dom"/>
</dbReference>
<evidence type="ECO:0000259" key="11">
    <source>
        <dbReference type="PROSITE" id="PS50109"/>
    </source>
</evidence>
<keyword evidence="8 13" id="KW-0067">ATP-binding</keyword>
<dbReference type="Proteomes" id="UP001230156">
    <property type="component" value="Unassembled WGS sequence"/>
</dbReference>
<reference evidence="14" key="1">
    <citation type="submission" date="2023-08" db="EMBL/GenBank/DDBJ databases">
        <title>Rhodospirillaceae gen. nov., a novel taxon isolated from the Yangtze River Yuezi River estuary sludge.</title>
        <authorList>
            <person name="Ruan L."/>
        </authorList>
    </citation>
    <scope>NUCLEOTIDE SEQUENCE [LARGE SCALE GENOMIC DNA]</scope>
    <source>
        <strain evidence="14">R-7</strain>
    </source>
</reference>
<evidence type="ECO:0000259" key="12">
    <source>
        <dbReference type="PROSITE" id="PS50885"/>
    </source>
</evidence>
<evidence type="ECO:0000256" key="7">
    <source>
        <dbReference type="ARBA" id="ARBA00022777"/>
    </source>
</evidence>
<dbReference type="Pfam" id="PF02518">
    <property type="entry name" value="HATPase_c"/>
    <property type="match status" value="1"/>
</dbReference>
<dbReference type="PANTHER" id="PTHR44936:SF10">
    <property type="entry name" value="SENSOR PROTEIN RSTB"/>
    <property type="match status" value="1"/>
</dbReference>
<dbReference type="InterPro" id="IPR003660">
    <property type="entry name" value="HAMP_dom"/>
</dbReference>
<comment type="subcellular location">
    <subcellularLocation>
        <location evidence="2">Membrane</location>
    </subcellularLocation>
</comment>
<evidence type="ECO:0000313" key="13">
    <source>
        <dbReference type="EMBL" id="MDQ7250417.1"/>
    </source>
</evidence>
<evidence type="ECO:0000256" key="9">
    <source>
        <dbReference type="SAM" id="Coils"/>
    </source>
</evidence>
<dbReference type="SUPFAM" id="SSF55874">
    <property type="entry name" value="ATPase domain of HSP90 chaperone/DNA topoisomerase II/histidine kinase"/>
    <property type="match status" value="1"/>
</dbReference>
<dbReference type="PROSITE" id="PS50109">
    <property type="entry name" value="HIS_KIN"/>
    <property type="match status" value="1"/>
</dbReference>
<keyword evidence="6" id="KW-0547">Nucleotide-binding</keyword>
<dbReference type="RefSeq" id="WP_379959675.1">
    <property type="nucleotide sequence ID" value="NZ_JAUYVI010000007.1"/>
</dbReference>
<evidence type="ECO:0000256" key="1">
    <source>
        <dbReference type="ARBA" id="ARBA00000085"/>
    </source>
</evidence>
<evidence type="ECO:0000313" key="14">
    <source>
        <dbReference type="Proteomes" id="UP001230156"/>
    </source>
</evidence>
<keyword evidence="10" id="KW-0472">Membrane</keyword>
<feature type="transmembrane region" description="Helical" evidence="10">
    <location>
        <begin position="12"/>
        <end position="31"/>
    </location>
</feature>
<feature type="coiled-coil region" evidence="9">
    <location>
        <begin position="255"/>
        <end position="316"/>
    </location>
</feature>
<dbReference type="InterPro" id="IPR004358">
    <property type="entry name" value="Sig_transdc_His_kin-like_C"/>
</dbReference>
<feature type="transmembrane region" description="Helical" evidence="10">
    <location>
        <begin position="160"/>
        <end position="183"/>
    </location>
</feature>
<sequence>MLRLGLSFRILLIGLTAGLSIWTTMIAFYYWNNGAERTASLPSAAQLLAITRVVNNASSDQRVLALQAVGSSLIKARISDESRVAVADARELVGDKRFSEYRQSLGGALISVRQIGESYGDMWRPRLFAGAAGPLEFRIRLTDSKLLIVDTGAPFSTTVWGLPMGMAPALIGTFFAFIAVMMLHNDIRPLTRLAAAVDQVDLTGRLLQLPRIRASAPETKALLRAFEQMQSRLHSMFRTRLALVGGIQHDIRTYATRLRLRLHAVQEERERERMESDIAEMIQLLDDALLAARGGADALNEELLDLREIVEQAIHEARYENARISLSPGLPQQSISVIGDRLALRRVLFNVIDNALKYGGKAHLSLAAAAAAVELLVDDDGPGIPPEKREIVFEPFARLEPSRARTTGGAGLGLAIVRNLIESHGGTVGIANAPDGGARIIIRLPLFKPA</sequence>
<proteinExistence type="predicted"/>
<dbReference type="EC" id="2.7.13.3" evidence="3"/>
<dbReference type="InterPro" id="IPR050980">
    <property type="entry name" value="2C_sensor_his_kinase"/>
</dbReference>
<dbReference type="PANTHER" id="PTHR44936">
    <property type="entry name" value="SENSOR PROTEIN CREC"/>
    <property type="match status" value="1"/>
</dbReference>
<keyword evidence="14" id="KW-1185">Reference proteome</keyword>